<evidence type="ECO:0000256" key="6">
    <source>
        <dbReference type="ARBA" id="ARBA00023163"/>
    </source>
</evidence>
<dbReference type="PROSITE" id="PS00028">
    <property type="entry name" value="ZINC_FINGER_C2H2_1"/>
    <property type="match status" value="6"/>
</dbReference>
<evidence type="ECO:0000313" key="10">
    <source>
        <dbReference type="Proteomes" id="UP000616769"/>
    </source>
</evidence>
<dbReference type="OrthoDB" id="10260596at2759"/>
<evidence type="ECO:0000256" key="1">
    <source>
        <dbReference type="ARBA" id="ARBA00004123"/>
    </source>
</evidence>
<keyword evidence="5" id="KW-0805">Transcription regulation</keyword>
<reference evidence="9 10" key="1">
    <citation type="journal article" date="2015" name="Parasit. Vectors">
        <title>Draft genome of the scabies mite.</title>
        <authorList>
            <person name="Rider S.D.Jr."/>
            <person name="Morgan M.S."/>
            <person name="Arlian L.G."/>
        </authorList>
    </citation>
    <scope>NUCLEOTIDE SEQUENCE [LARGE SCALE GENOMIC DNA]</scope>
    <source>
        <strain evidence="9">Arlian Lab</strain>
    </source>
</reference>
<evidence type="ECO:0000256" key="3">
    <source>
        <dbReference type="ARBA" id="ARBA00022771"/>
    </source>
</evidence>
<dbReference type="PANTHER" id="PTHR46179">
    <property type="entry name" value="ZINC FINGER PROTEIN"/>
    <property type="match status" value="1"/>
</dbReference>
<evidence type="ECO:0000256" key="2">
    <source>
        <dbReference type="ARBA" id="ARBA00022723"/>
    </source>
</evidence>
<keyword evidence="6" id="KW-0804">Transcription</keyword>
<dbReference type="GO" id="GO:0008270">
    <property type="term" value="F:zinc ion binding"/>
    <property type="evidence" value="ECO:0007669"/>
    <property type="project" value="UniProtKB-KW"/>
</dbReference>
<dbReference type="VEuPathDB" id="VectorBase:SSCA002511"/>
<organism evidence="9 10">
    <name type="scientific">Sarcoptes scabiei</name>
    <name type="common">Itch mite</name>
    <name type="synonym">Acarus scabiei</name>
    <dbReference type="NCBI Taxonomy" id="52283"/>
    <lineage>
        <taxon>Eukaryota</taxon>
        <taxon>Metazoa</taxon>
        <taxon>Ecdysozoa</taxon>
        <taxon>Arthropoda</taxon>
        <taxon>Chelicerata</taxon>
        <taxon>Arachnida</taxon>
        <taxon>Acari</taxon>
        <taxon>Acariformes</taxon>
        <taxon>Sarcoptiformes</taxon>
        <taxon>Astigmata</taxon>
        <taxon>Psoroptidia</taxon>
        <taxon>Sarcoptoidea</taxon>
        <taxon>Sarcoptidae</taxon>
        <taxon>Sarcoptinae</taxon>
        <taxon>Sarcoptes</taxon>
    </lineage>
</organism>
<dbReference type="SMART" id="SM00355">
    <property type="entry name" value="ZnF_C2H2"/>
    <property type="match status" value="10"/>
</dbReference>
<feature type="domain" description="C2H2-type" evidence="8">
    <location>
        <begin position="258"/>
        <end position="287"/>
    </location>
</feature>
<dbReference type="PANTHER" id="PTHR46179:SF13">
    <property type="entry name" value="C2H2-TYPE DOMAIN-CONTAINING PROTEIN"/>
    <property type="match status" value="1"/>
</dbReference>
<keyword evidence="7" id="KW-0539">Nucleus</keyword>
<name>A0A131ZZV8_SARSC</name>
<dbReference type="Proteomes" id="UP000616769">
    <property type="component" value="Unassembled WGS sequence"/>
</dbReference>
<evidence type="ECO:0000256" key="5">
    <source>
        <dbReference type="ARBA" id="ARBA00023015"/>
    </source>
</evidence>
<accession>A0A131ZZV8</accession>
<dbReference type="InterPro" id="IPR013087">
    <property type="entry name" value="Znf_C2H2_type"/>
</dbReference>
<feature type="domain" description="C2H2-type" evidence="8">
    <location>
        <begin position="515"/>
        <end position="543"/>
    </location>
</feature>
<dbReference type="GO" id="GO:0006357">
    <property type="term" value="P:regulation of transcription by RNA polymerase II"/>
    <property type="evidence" value="ECO:0007669"/>
    <property type="project" value="TreeGrafter"/>
</dbReference>
<dbReference type="Pfam" id="PF00096">
    <property type="entry name" value="zf-C2H2"/>
    <property type="match status" value="2"/>
</dbReference>
<comment type="subcellular location">
    <subcellularLocation>
        <location evidence="1">Nucleus</location>
    </subcellularLocation>
</comment>
<keyword evidence="4" id="KW-0862">Zinc</keyword>
<evidence type="ECO:0000259" key="8">
    <source>
        <dbReference type="PROSITE" id="PS50157"/>
    </source>
</evidence>
<gene>
    <name evidence="9" type="ORF">QR98_0028420</name>
</gene>
<protein>
    <recommendedName>
        <fullName evidence="8">C2H2-type domain-containing protein</fullName>
    </recommendedName>
</protein>
<evidence type="ECO:0000256" key="7">
    <source>
        <dbReference type="ARBA" id="ARBA00023242"/>
    </source>
</evidence>
<comment type="caution">
    <text evidence="9">The sequence shown here is derived from an EMBL/GenBank/DDBJ whole genome shotgun (WGS) entry which is preliminary data.</text>
</comment>
<keyword evidence="3" id="KW-0863">Zinc-finger</keyword>
<evidence type="ECO:0000256" key="4">
    <source>
        <dbReference type="ARBA" id="ARBA00022833"/>
    </source>
</evidence>
<dbReference type="SUPFAM" id="SSF57667">
    <property type="entry name" value="beta-beta-alpha zinc fingers"/>
    <property type="match status" value="3"/>
</dbReference>
<dbReference type="InterPro" id="IPR036236">
    <property type="entry name" value="Znf_C2H2_sf"/>
</dbReference>
<dbReference type="EMBL" id="JXLN01008666">
    <property type="protein sequence ID" value="KPM04398.1"/>
    <property type="molecule type" value="Genomic_DNA"/>
</dbReference>
<dbReference type="AlphaFoldDB" id="A0A131ZZV8"/>
<proteinExistence type="predicted"/>
<feature type="domain" description="C2H2-type" evidence="8">
    <location>
        <begin position="487"/>
        <end position="514"/>
    </location>
</feature>
<feature type="domain" description="C2H2-type" evidence="8">
    <location>
        <begin position="432"/>
        <end position="459"/>
    </location>
</feature>
<dbReference type="PROSITE" id="PS50157">
    <property type="entry name" value="ZINC_FINGER_C2H2_2"/>
    <property type="match status" value="4"/>
</dbReference>
<evidence type="ECO:0000313" key="9">
    <source>
        <dbReference type="EMBL" id="KPM04398.1"/>
    </source>
</evidence>
<dbReference type="Gene3D" id="3.30.160.60">
    <property type="entry name" value="Classic Zinc Finger"/>
    <property type="match status" value="4"/>
</dbReference>
<dbReference type="InterPro" id="IPR051061">
    <property type="entry name" value="Zinc_finger_trans_reg"/>
</dbReference>
<sequence>MNTSENRQSSVILIQNLPCDIDKNWIVELFLKSNLNIDANQIHLIQPIKPNTYAKAFIDSPDDLCTAKIIDHFNKQTSTTDYSANFSLTTRKEMEKEIAKVRNMLIKKNLTMTCEWIDCNLKFNDRSLYLSHINQTHVKTYDPNVINKCLWQGCLEDFDFINIGHFQLHLSFHAFHNQLMNIGQQLMDMTDPKPICYNNNETRNVLSDLSTVLICGWNGCNAEFHDTETFFLHVDTHAIEDVEIPMISKEKLRKIRFAKCQWLNCDATFKKKSHLKMHLSSHTQKKFIACPRCGNLFSNRDGFFKHCYRQETPTNLCSESNNDNHLDVCNNTEKILTINGDQNQSSILIHIPETIIPSQTAIIDSSNKLHISTPLDDAVNVNKSSLAALVVNFDAGHSLTDPISGHSTGSNVIELKLATNHPSTRNNIVRKFRCTKCPKSFDMAALLCEHLIKHDRKFDCPHCPYKAGYPSRLKEHIQFRHCDNYEFKCTFCDRKLKNRRLLKRHIELHKGEKKNVCQFCQQSFTNYHSMNRHIRIQHFKEQMIFACHLCPNEYSRGNNLSRHLIGKHHLKIADGWSRFTYEKQQSNGVFRINPLSCTSK</sequence>
<dbReference type="GO" id="GO:0005634">
    <property type="term" value="C:nucleus"/>
    <property type="evidence" value="ECO:0007669"/>
    <property type="project" value="UniProtKB-SubCell"/>
</dbReference>
<keyword evidence="2" id="KW-0479">Metal-binding</keyword>